<dbReference type="InterPro" id="IPR003594">
    <property type="entry name" value="HATPase_dom"/>
</dbReference>
<evidence type="ECO:0000256" key="5">
    <source>
        <dbReference type="ARBA" id="ARBA00022553"/>
    </source>
</evidence>
<evidence type="ECO:0000259" key="16">
    <source>
        <dbReference type="PROSITE" id="PS50885"/>
    </source>
</evidence>
<dbReference type="PANTHER" id="PTHR42878">
    <property type="entry name" value="TWO-COMPONENT HISTIDINE KINASE"/>
    <property type="match status" value="1"/>
</dbReference>
<dbReference type="InterPro" id="IPR029151">
    <property type="entry name" value="Sensor-like_sf"/>
</dbReference>
<dbReference type="CDD" id="cd18773">
    <property type="entry name" value="PDC1_HK_sensor"/>
    <property type="match status" value="1"/>
</dbReference>
<dbReference type="InterPro" id="IPR033479">
    <property type="entry name" value="dCache_1"/>
</dbReference>
<evidence type="ECO:0000256" key="12">
    <source>
        <dbReference type="ARBA" id="ARBA00023012"/>
    </source>
</evidence>
<evidence type="ECO:0000256" key="7">
    <source>
        <dbReference type="ARBA" id="ARBA00022692"/>
    </source>
</evidence>
<evidence type="ECO:0000256" key="2">
    <source>
        <dbReference type="ARBA" id="ARBA00004651"/>
    </source>
</evidence>
<dbReference type="SUPFAM" id="SSF55785">
    <property type="entry name" value="PYP-like sensor domain (PAS domain)"/>
    <property type="match status" value="1"/>
</dbReference>
<dbReference type="EMBL" id="CP059066">
    <property type="protein sequence ID" value="QSQ09233.1"/>
    <property type="molecule type" value="Genomic_DNA"/>
</dbReference>
<comment type="subcellular location">
    <subcellularLocation>
        <location evidence="2">Cell membrane</location>
        <topology evidence="2">Multi-pass membrane protein</topology>
    </subcellularLocation>
</comment>
<dbReference type="RefSeq" id="WP_206706593.1">
    <property type="nucleotide sequence ID" value="NZ_CP059066.1"/>
</dbReference>
<dbReference type="KEGG" id="kme:H0A61_01594"/>
<reference evidence="17" key="1">
    <citation type="submission" date="2020-07" db="EMBL/GenBank/DDBJ databases">
        <title>Koleobacter methoxysyntrophicus gen. nov., sp. nov., a novel anaerobic bacterium isolated from deep subsurface oil field and proposal of Koleobacterales ord. nov. in the phylum Firmicutes.</title>
        <authorList>
            <person name="Sakamoto S."/>
            <person name="Tamaki H."/>
        </authorList>
    </citation>
    <scope>NUCLEOTIDE SEQUENCE</scope>
    <source>
        <strain evidence="17">NRmbB1</strain>
    </source>
</reference>
<dbReference type="Gene3D" id="3.30.565.10">
    <property type="entry name" value="Histidine kinase-like ATPase, C-terminal domain"/>
    <property type="match status" value="1"/>
</dbReference>
<evidence type="ECO:0000256" key="13">
    <source>
        <dbReference type="ARBA" id="ARBA00023136"/>
    </source>
</evidence>
<dbReference type="SMART" id="SM00387">
    <property type="entry name" value="HATPase_c"/>
    <property type="match status" value="1"/>
</dbReference>
<keyword evidence="8" id="KW-0547">Nucleotide-binding</keyword>
<dbReference type="PANTHER" id="PTHR42878:SF7">
    <property type="entry name" value="SENSOR HISTIDINE KINASE GLRK"/>
    <property type="match status" value="1"/>
</dbReference>
<keyword evidence="5" id="KW-0597">Phosphoprotein</keyword>
<dbReference type="CDD" id="cd00082">
    <property type="entry name" value="HisKA"/>
    <property type="match status" value="1"/>
</dbReference>
<feature type="domain" description="HAMP" evidence="16">
    <location>
        <begin position="368"/>
        <end position="420"/>
    </location>
</feature>
<dbReference type="InterPro" id="IPR013656">
    <property type="entry name" value="PAS_4"/>
</dbReference>
<accession>A0A8A0RLV5</accession>
<dbReference type="EC" id="2.7.13.3" evidence="3"/>
<dbReference type="Pfam" id="PF08448">
    <property type="entry name" value="PAS_4"/>
    <property type="match status" value="1"/>
</dbReference>
<organism evidence="17 18">
    <name type="scientific">Koleobacter methoxysyntrophicus</name>
    <dbReference type="NCBI Taxonomy" id="2751313"/>
    <lineage>
        <taxon>Bacteria</taxon>
        <taxon>Bacillati</taxon>
        <taxon>Bacillota</taxon>
        <taxon>Clostridia</taxon>
        <taxon>Koleobacterales</taxon>
        <taxon>Koleobacteraceae</taxon>
        <taxon>Koleobacter</taxon>
    </lineage>
</organism>
<dbReference type="GO" id="GO:0030295">
    <property type="term" value="F:protein kinase activator activity"/>
    <property type="evidence" value="ECO:0007669"/>
    <property type="project" value="TreeGrafter"/>
</dbReference>
<keyword evidence="13 14" id="KW-0472">Membrane</keyword>
<dbReference type="InterPro" id="IPR050351">
    <property type="entry name" value="BphY/WalK/GraS-like"/>
</dbReference>
<gene>
    <name evidence="17" type="primary">atoS_5</name>
    <name evidence="17" type="ORF">H0A61_01594</name>
</gene>
<dbReference type="InterPro" id="IPR036890">
    <property type="entry name" value="HATPase_C_sf"/>
</dbReference>
<evidence type="ECO:0000256" key="11">
    <source>
        <dbReference type="ARBA" id="ARBA00022989"/>
    </source>
</evidence>
<dbReference type="SUPFAM" id="SSF55874">
    <property type="entry name" value="ATPase domain of HSP90 chaperone/DNA topoisomerase II/histidine kinase"/>
    <property type="match status" value="1"/>
</dbReference>
<evidence type="ECO:0000256" key="14">
    <source>
        <dbReference type="SAM" id="Phobius"/>
    </source>
</evidence>
<dbReference type="Pfam" id="PF02743">
    <property type="entry name" value="dCache_1"/>
    <property type="match status" value="1"/>
</dbReference>
<evidence type="ECO:0000256" key="10">
    <source>
        <dbReference type="ARBA" id="ARBA00022840"/>
    </source>
</evidence>
<dbReference type="SUPFAM" id="SSF47384">
    <property type="entry name" value="Homodimeric domain of signal transducing histidine kinase"/>
    <property type="match status" value="1"/>
</dbReference>
<dbReference type="GO" id="GO:0005524">
    <property type="term" value="F:ATP binding"/>
    <property type="evidence" value="ECO:0007669"/>
    <property type="project" value="UniProtKB-KW"/>
</dbReference>
<dbReference type="Pfam" id="PF00672">
    <property type="entry name" value="HAMP"/>
    <property type="match status" value="1"/>
</dbReference>
<sequence>MTKSLVNKIIIIFLITTIISVLLITYFFIKNDSKVKEMLIKENILKLAEEKAQVINLIFKNIENETENLGYALKFLMEAQVKSEKLSAVETSYQRDSRGVLGRTDSTENSSVFLSRDMALTPEIKKEICITEILDPLLKSIKHNNPVVEWVYITSSNNLLRVYPYLSNDMFDADHKHYKDPFYTIANEENNPERRVVWSSPYYDYAGKGWVLTCSYPVYMDDRLVMVVSLDIALNSIKELIADFKLIKTGFAFLIDKDGNVIYHPHYIPAFGKEGRLLAQNLLTSSETEYKNIIEALFRSKKGIFEYKDKLGETYLISGAKINDNLLLGIQVNKKDYMLNFVNFFPAFTDIIVVMIITVIVLGTYLFYRISIPISKLVRETKKIENGHYGEVLSIASDDEIGELSKVFNKMSLTIKERTQKLEESKQQLEMVFNSINELFFICKPDYTVVLVNEKSKQIYENVDEAVEKGEKCYSIFRKRSAPCAGCPIRELLKTGRSIERNVAVDNKVYNVDATPILDNNNRIIQIIIYSRDITHSFITNRIAAHREKLAELGQITAGIFHELKNPISVMKGSIFLLNDILKTQSLQKRDIEDINFSVKELEKSVEYAEGIISNILEFTRKSAKDREDIPLSKIIDHILLMLNQKIVNQSILVYTSVNDDISVYMNIDSLRLILMNIILNSIQAMPHGGKLQIAAFKTEDKKWVEVKVTDTGCGIDKRNVYKIFNPYFTTKEKGTGLGLWIVKNEVESFGGKIKVDSKAGVCTTFTIFLPSS</sequence>
<dbReference type="InterPro" id="IPR005467">
    <property type="entry name" value="His_kinase_dom"/>
</dbReference>
<evidence type="ECO:0000256" key="4">
    <source>
        <dbReference type="ARBA" id="ARBA00022475"/>
    </source>
</evidence>
<dbReference type="InterPro" id="IPR003661">
    <property type="entry name" value="HisK_dim/P_dom"/>
</dbReference>
<dbReference type="InterPro" id="IPR004358">
    <property type="entry name" value="Sig_transdc_His_kin-like_C"/>
</dbReference>
<dbReference type="SUPFAM" id="SSF103190">
    <property type="entry name" value="Sensory domain-like"/>
    <property type="match status" value="1"/>
</dbReference>
<dbReference type="CDD" id="cd06225">
    <property type="entry name" value="HAMP"/>
    <property type="match status" value="1"/>
</dbReference>
<dbReference type="InterPro" id="IPR035965">
    <property type="entry name" value="PAS-like_dom_sf"/>
</dbReference>
<evidence type="ECO:0000256" key="9">
    <source>
        <dbReference type="ARBA" id="ARBA00022777"/>
    </source>
</evidence>
<keyword evidence="4" id="KW-1003">Cell membrane</keyword>
<comment type="catalytic activity">
    <reaction evidence="1">
        <text>ATP + protein L-histidine = ADP + protein N-phospho-L-histidine.</text>
        <dbReference type="EC" id="2.7.13.3"/>
    </reaction>
</comment>
<dbReference type="PRINTS" id="PR00344">
    <property type="entry name" value="BCTRLSENSOR"/>
</dbReference>
<dbReference type="Pfam" id="PF00512">
    <property type="entry name" value="HisKA"/>
    <property type="match status" value="1"/>
</dbReference>
<keyword evidence="9 17" id="KW-0418">Kinase</keyword>
<feature type="transmembrane region" description="Helical" evidence="14">
    <location>
        <begin position="6"/>
        <end position="29"/>
    </location>
</feature>
<dbReference type="PROSITE" id="PS50885">
    <property type="entry name" value="HAMP"/>
    <property type="match status" value="1"/>
</dbReference>
<evidence type="ECO:0000259" key="15">
    <source>
        <dbReference type="PROSITE" id="PS50109"/>
    </source>
</evidence>
<keyword evidence="7 14" id="KW-0812">Transmembrane</keyword>
<name>A0A8A0RLV5_9FIRM</name>
<dbReference type="CDD" id="cd18774">
    <property type="entry name" value="PDC2_HK_sensor"/>
    <property type="match status" value="1"/>
</dbReference>
<dbReference type="GO" id="GO:0000155">
    <property type="term" value="F:phosphorelay sensor kinase activity"/>
    <property type="evidence" value="ECO:0007669"/>
    <property type="project" value="InterPro"/>
</dbReference>
<dbReference type="AlphaFoldDB" id="A0A8A0RLV5"/>
<dbReference type="InterPro" id="IPR003660">
    <property type="entry name" value="HAMP_dom"/>
</dbReference>
<evidence type="ECO:0000256" key="6">
    <source>
        <dbReference type="ARBA" id="ARBA00022679"/>
    </source>
</evidence>
<dbReference type="GO" id="GO:0007234">
    <property type="term" value="P:osmosensory signaling via phosphorelay pathway"/>
    <property type="evidence" value="ECO:0007669"/>
    <property type="project" value="TreeGrafter"/>
</dbReference>
<evidence type="ECO:0000313" key="17">
    <source>
        <dbReference type="EMBL" id="QSQ09233.1"/>
    </source>
</evidence>
<keyword evidence="11 14" id="KW-1133">Transmembrane helix</keyword>
<dbReference type="Proteomes" id="UP000662904">
    <property type="component" value="Chromosome"/>
</dbReference>
<keyword evidence="6 17" id="KW-0808">Transferase</keyword>
<evidence type="ECO:0000256" key="1">
    <source>
        <dbReference type="ARBA" id="ARBA00000085"/>
    </source>
</evidence>
<keyword evidence="18" id="KW-1185">Reference proteome</keyword>
<evidence type="ECO:0000313" key="18">
    <source>
        <dbReference type="Proteomes" id="UP000662904"/>
    </source>
</evidence>
<evidence type="ECO:0000256" key="3">
    <source>
        <dbReference type="ARBA" id="ARBA00012438"/>
    </source>
</evidence>
<dbReference type="GO" id="GO:0000156">
    <property type="term" value="F:phosphorelay response regulator activity"/>
    <property type="evidence" value="ECO:0007669"/>
    <property type="project" value="TreeGrafter"/>
</dbReference>
<dbReference type="SUPFAM" id="SSF158472">
    <property type="entry name" value="HAMP domain-like"/>
    <property type="match status" value="1"/>
</dbReference>
<evidence type="ECO:0000256" key="8">
    <source>
        <dbReference type="ARBA" id="ARBA00022741"/>
    </source>
</evidence>
<dbReference type="SMART" id="SM00304">
    <property type="entry name" value="HAMP"/>
    <property type="match status" value="1"/>
</dbReference>
<keyword evidence="12" id="KW-0902">Two-component regulatory system</keyword>
<dbReference type="InterPro" id="IPR036097">
    <property type="entry name" value="HisK_dim/P_sf"/>
</dbReference>
<dbReference type="Gene3D" id="1.10.287.130">
    <property type="match status" value="1"/>
</dbReference>
<dbReference type="Gene3D" id="6.10.340.10">
    <property type="match status" value="1"/>
</dbReference>
<proteinExistence type="predicted"/>
<keyword evidence="10" id="KW-0067">ATP-binding</keyword>
<dbReference type="Pfam" id="PF02518">
    <property type="entry name" value="HATPase_c"/>
    <property type="match status" value="1"/>
</dbReference>
<dbReference type="GO" id="GO:0005886">
    <property type="term" value="C:plasma membrane"/>
    <property type="evidence" value="ECO:0007669"/>
    <property type="project" value="UniProtKB-SubCell"/>
</dbReference>
<dbReference type="Gene3D" id="3.30.450.20">
    <property type="entry name" value="PAS domain"/>
    <property type="match status" value="2"/>
</dbReference>
<feature type="domain" description="Histidine kinase" evidence="15">
    <location>
        <begin position="559"/>
        <end position="773"/>
    </location>
</feature>
<dbReference type="SMART" id="SM00388">
    <property type="entry name" value="HisKA"/>
    <property type="match status" value="1"/>
</dbReference>
<feature type="transmembrane region" description="Helical" evidence="14">
    <location>
        <begin position="344"/>
        <end position="368"/>
    </location>
</feature>
<protein>
    <recommendedName>
        <fullName evidence="3">histidine kinase</fullName>
        <ecNumber evidence="3">2.7.13.3</ecNumber>
    </recommendedName>
</protein>
<dbReference type="PROSITE" id="PS50109">
    <property type="entry name" value="HIS_KIN"/>
    <property type="match status" value="1"/>
</dbReference>